<keyword evidence="2" id="KW-0067">ATP-binding</keyword>
<sequence length="348" mass="40519">MTNREIQYKLLIKEYDQKRTRAAEEKRNREREIYTKIPDIEVIDRSLNRLGINLVKSALNTSPQNLLEDFRKKNEELLRSKKQLLVEHGYPVDYLDTHYECSICKDTGFISDISRPDSIASEYAHHKPCKCFEQALINMACTQSNMKALTANQNFSSFRFDYYSDAIDETYGTSPRRNIERVYRASIDFVEQFGFKKTNLLFHGPTGLGKTFLCNCIARELLNLGYSVLYLSAQELFKLFEESRFHREDMEEDAKNNLDILLTVDLLIIDDFGTEATNSFTAPDLFHVINTRALNNTSTIISTNLPLEDWKNLYSERILSRIFGEYIAFRFFGDDIRMLKKWGKTATS</sequence>
<dbReference type="RefSeq" id="WP_249331525.1">
    <property type="nucleotide sequence ID" value="NZ_JACRSY010000004.1"/>
</dbReference>
<dbReference type="EMBL" id="JACRSY010000004">
    <property type="protein sequence ID" value="MBC8578546.1"/>
    <property type="molecule type" value="Genomic_DNA"/>
</dbReference>
<organism evidence="2 3">
    <name type="scientific">Zhenhengia yiwuensis</name>
    <dbReference type="NCBI Taxonomy" id="2763666"/>
    <lineage>
        <taxon>Bacteria</taxon>
        <taxon>Bacillati</taxon>
        <taxon>Bacillota</taxon>
        <taxon>Clostridia</taxon>
        <taxon>Lachnospirales</taxon>
        <taxon>Lachnospiraceae</taxon>
        <taxon>Zhenhengia</taxon>
    </lineage>
</organism>
<protein>
    <submittedName>
        <fullName evidence="2">ATP-binding protein</fullName>
    </submittedName>
</protein>
<dbReference type="AlphaFoldDB" id="A0A926ECP1"/>
<dbReference type="GO" id="GO:0006260">
    <property type="term" value="P:DNA replication"/>
    <property type="evidence" value="ECO:0007669"/>
    <property type="project" value="TreeGrafter"/>
</dbReference>
<gene>
    <name evidence="2" type="ORF">H8718_03245</name>
</gene>
<evidence type="ECO:0000313" key="2">
    <source>
        <dbReference type="EMBL" id="MBC8578546.1"/>
    </source>
</evidence>
<dbReference type="NCBIfam" id="NF005304">
    <property type="entry name" value="PRK06835.1"/>
    <property type="match status" value="1"/>
</dbReference>
<dbReference type="Gene3D" id="3.40.50.300">
    <property type="entry name" value="P-loop containing nucleotide triphosphate hydrolases"/>
    <property type="match status" value="1"/>
</dbReference>
<dbReference type="PANTHER" id="PTHR30050">
    <property type="entry name" value="CHROMOSOMAL REPLICATION INITIATOR PROTEIN DNAA"/>
    <property type="match status" value="1"/>
</dbReference>
<keyword evidence="2" id="KW-0547">Nucleotide-binding</keyword>
<accession>A0A926ECP1</accession>
<dbReference type="InterPro" id="IPR027417">
    <property type="entry name" value="P-loop_NTPase"/>
</dbReference>
<reference evidence="2" key="1">
    <citation type="submission" date="2020-08" db="EMBL/GenBank/DDBJ databases">
        <title>Genome public.</title>
        <authorList>
            <person name="Liu C."/>
            <person name="Sun Q."/>
        </authorList>
    </citation>
    <scope>NUCLEOTIDE SEQUENCE</scope>
    <source>
        <strain evidence="2">NSJ-12</strain>
    </source>
</reference>
<comment type="caution">
    <text evidence="2">The sequence shown here is derived from an EMBL/GenBank/DDBJ whole genome shotgun (WGS) entry which is preliminary data.</text>
</comment>
<keyword evidence="3" id="KW-1185">Reference proteome</keyword>
<dbReference type="Proteomes" id="UP000655830">
    <property type="component" value="Unassembled WGS sequence"/>
</dbReference>
<name>A0A926ECP1_9FIRM</name>
<dbReference type="SUPFAM" id="SSF52540">
    <property type="entry name" value="P-loop containing nucleoside triphosphate hydrolases"/>
    <property type="match status" value="1"/>
</dbReference>
<dbReference type="InterPro" id="IPR003593">
    <property type="entry name" value="AAA+_ATPase"/>
</dbReference>
<proteinExistence type="predicted"/>
<feature type="domain" description="AAA+ ATPase" evidence="1">
    <location>
        <begin position="196"/>
        <end position="333"/>
    </location>
</feature>
<dbReference type="Pfam" id="PF01695">
    <property type="entry name" value="IstB_IS21"/>
    <property type="match status" value="1"/>
</dbReference>
<evidence type="ECO:0000313" key="3">
    <source>
        <dbReference type="Proteomes" id="UP000655830"/>
    </source>
</evidence>
<dbReference type="PANTHER" id="PTHR30050:SF4">
    <property type="entry name" value="ATP-BINDING PROTEIN RV3427C IN INSERTION SEQUENCE-RELATED"/>
    <property type="match status" value="1"/>
</dbReference>
<dbReference type="GO" id="GO:0005524">
    <property type="term" value="F:ATP binding"/>
    <property type="evidence" value="ECO:0007669"/>
    <property type="project" value="UniProtKB-KW"/>
</dbReference>
<dbReference type="CDD" id="cd00009">
    <property type="entry name" value="AAA"/>
    <property type="match status" value="1"/>
</dbReference>
<dbReference type="InterPro" id="IPR002611">
    <property type="entry name" value="IstB_ATP-bd"/>
</dbReference>
<dbReference type="SMART" id="SM00382">
    <property type="entry name" value="AAA"/>
    <property type="match status" value="1"/>
</dbReference>
<evidence type="ECO:0000259" key="1">
    <source>
        <dbReference type="SMART" id="SM00382"/>
    </source>
</evidence>